<dbReference type="CDD" id="cd06449">
    <property type="entry name" value="ACCD"/>
    <property type="match status" value="1"/>
</dbReference>
<gene>
    <name evidence="7" type="ORF">BN1723_000743</name>
</gene>
<evidence type="ECO:0000256" key="1">
    <source>
        <dbReference type="ARBA" id="ARBA00001933"/>
    </source>
</evidence>
<reference evidence="8" key="1">
    <citation type="submission" date="2015-05" db="EMBL/GenBank/DDBJ databases">
        <authorList>
            <person name="Fogelqvist Johan"/>
        </authorList>
    </citation>
    <scope>NUCLEOTIDE SEQUENCE [LARGE SCALE GENOMIC DNA]</scope>
</reference>
<dbReference type="Pfam" id="PF00291">
    <property type="entry name" value="PALP"/>
    <property type="match status" value="1"/>
</dbReference>
<dbReference type="PANTHER" id="PTHR43780">
    <property type="entry name" value="1-AMINOCYCLOPROPANE-1-CARBOXYLATE DEAMINASE-RELATED"/>
    <property type="match status" value="1"/>
</dbReference>
<dbReference type="Proteomes" id="UP000045706">
    <property type="component" value="Unassembled WGS sequence"/>
</dbReference>
<comment type="cofactor">
    <cofactor evidence="1">
        <name>pyridoxal 5'-phosphate</name>
        <dbReference type="ChEBI" id="CHEBI:597326"/>
    </cofactor>
</comment>
<organism evidence="7 8">
    <name type="scientific">Verticillium longisporum</name>
    <name type="common">Verticillium dahliae var. longisporum</name>
    <dbReference type="NCBI Taxonomy" id="100787"/>
    <lineage>
        <taxon>Eukaryota</taxon>
        <taxon>Fungi</taxon>
        <taxon>Dikarya</taxon>
        <taxon>Ascomycota</taxon>
        <taxon>Pezizomycotina</taxon>
        <taxon>Sordariomycetes</taxon>
        <taxon>Hypocreomycetidae</taxon>
        <taxon>Glomerellales</taxon>
        <taxon>Plectosphaerellaceae</taxon>
        <taxon>Verticillium</taxon>
    </lineage>
</organism>
<evidence type="ECO:0000256" key="4">
    <source>
        <dbReference type="PIRSR" id="PIRSR006278-1"/>
    </source>
</evidence>
<dbReference type="SUPFAM" id="SSF53686">
    <property type="entry name" value="Tryptophan synthase beta subunit-like PLP-dependent enzymes"/>
    <property type="match status" value="2"/>
</dbReference>
<dbReference type="PANTHER" id="PTHR43780:SF2">
    <property type="entry name" value="1-AMINOCYCLOPROPANE-1-CARBOXYLATE DEAMINASE-RELATED"/>
    <property type="match status" value="1"/>
</dbReference>
<comment type="similarity">
    <text evidence="2">Belongs to the ACC deaminase/D-cysteine desulfhydrase family.</text>
</comment>
<dbReference type="EMBL" id="CVQI01032828">
    <property type="protein sequence ID" value="CRK42329.1"/>
    <property type="molecule type" value="Genomic_DNA"/>
</dbReference>
<protein>
    <recommendedName>
        <fullName evidence="6">Tryptophan synthase beta chain-like PALP domain-containing protein</fullName>
    </recommendedName>
</protein>
<evidence type="ECO:0000256" key="2">
    <source>
        <dbReference type="ARBA" id="ARBA00008639"/>
    </source>
</evidence>
<evidence type="ECO:0000313" key="8">
    <source>
        <dbReference type="Proteomes" id="UP000045706"/>
    </source>
</evidence>
<dbReference type="InterPro" id="IPR027278">
    <property type="entry name" value="ACCD_DCysDesulf"/>
</dbReference>
<proteinExistence type="inferred from homology"/>
<dbReference type="AlphaFoldDB" id="A0A0G4N7K4"/>
<feature type="modified residue" description="N6-(pyridoxal phosphate)lysine" evidence="5">
    <location>
        <position position="57"/>
    </location>
</feature>
<evidence type="ECO:0000259" key="6">
    <source>
        <dbReference type="Pfam" id="PF00291"/>
    </source>
</evidence>
<evidence type="ECO:0000313" key="7">
    <source>
        <dbReference type="EMBL" id="CRK42329.1"/>
    </source>
</evidence>
<dbReference type="InterPro" id="IPR001926">
    <property type="entry name" value="TrpB-like_PALP"/>
</dbReference>
<dbReference type="Gene3D" id="3.40.50.1100">
    <property type="match status" value="2"/>
</dbReference>
<name>A0A0G4N7K4_VERLO</name>
<evidence type="ECO:0000256" key="5">
    <source>
        <dbReference type="PIRSR" id="PIRSR006278-2"/>
    </source>
</evidence>
<evidence type="ECO:0000256" key="3">
    <source>
        <dbReference type="ARBA" id="ARBA00022898"/>
    </source>
</evidence>
<feature type="active site" description="Nucleophile" evidence="4">
    <location>
        <position position="84"/>
    </location>
</feature>
<sequence>MSVALPEPFASIPRESFLFGHSPIQALPRISQALGGKVNVYAKREDCNSGLAYGGNKTRKLEYLASEALAQGCDTLVSIGGVQSNHTRQVTAVATKLGLRAALVQEHWVDWEDPGYEKVGNLQLSRLMGADVRLDPSTFGIEHKDTLARLKAELADAGRKPYYIPAGASDHPLGGLGFARWAYEVEAQEKELGVFFDTVIVCAVTGSTMAGMAELADAGRRPYYIPAGASDHPLGGLGFARWAYEVEAQEKELGVFFDTVIVCAVTGSTMAGMVAGFKLAQKNGSPKRKVIGIDASAKVQQTFDQVLRIAKATGAKIGLEEGDITEADIILDDRYHAGVYGIPDQTTIDAMKFGASTEGFITDPVYEGKSLAGMMDIIRKGELAEGSNVLYAHLGGQLALNAYSSL</sequence>
<dbReference type="PIRSF" id="PIRSF006278">
    <property type="entry name" value="ACCD_DCysDesulf"/>
    <property type="match status" value="1"/>
</dbReference>
<dbReference type="InterPro" id="IPR036052">
    <property type="entry name" value="TrpB-like_PALP_sf"/>
</dbReference>
<dbReference type="GO" id="GO:0019148">
    <property type="term" value="F:D-cysteine desulfhydrase activity"/>
    <property type="evidence" value="ECO:0007669"/>
    <property type="project" value="TreeGrafter"/>
</dbReference>
<accession>A0A0G4N7K4</accession>
<keyword evidence="3 5" id="KW-0663">Pyridoxal phosphate</keyword>
<feature type="domain" description="Tryptophan synthase beta chain-like PALP" evidence="6">
    <location>
        <begin position="19"/>
        <end position="214"/>
    </location>
</feature>